<evidence type="ECO:0000259" key="1">
    <source>
        <dbReference type="PROSITE" id="PS50022"/>
    </source>
</evidence>
<feature type="domain" description="F5/8 type C" evidence="1">
    <location>
        <begin position="821"/>
        <end position="974"/>
    </location>
</feature>
<dbReference type="SUPFAM" id="SSF49373">
    <property type="entry name" value="Invasin/intimin cell-adhesion fragments"/>
    <property type="match status" value="1"/>
</dbReference>
<protein>
    <submittedName>
        <fullName evidence="4">S-layer homology domain-containing protein</fullName>
    </submittedName>
</protein>
<reference evidence="5" key="1">
    <citation type="journal article" date="2019" name="Int. J. Syst. Evol. Microbiol.">
        <title>The Global Catalogue of Microorganisms (GCM) 10K type strain sequencing project: providing services to taxonomists for standard genome sequencing and annotation.</title>
        <authorList>
            <consortium name="The Broad Institute Genomics Platform"/>
            <consortium name="The Broad Institute Genome Sequencing Center for Infectious Disease"/>
            <person name="Wu L."/>
            <person name="Ma J."/>
        </authorList>
    </citation>
    <scope>NUCLEOTIDE SEQUENCE [LARGE SCALE GENOMIC DNA]</scope>
    <source>
        <strain evidence="5">CGMCC 1.18575</strain>
    </source>
</reference>
<dbReference type="CDD" id="cd00063">
    <property type="entry name" value="FN3"/>
    <property type="match status" value="1"/>
</dbReference>
<accession>A0ABW0HNA9</accession>
<dbReference type="InterPro" id="IPR003343">
    <property type="entry name" value="Big_2"/>
</dbReference>
<evidence type="ECO:0000259" key="2">
    <source>
        <dbReference type="PROSITE" id="PS50853"/>
    </source>
</evidence>
<dbReference type="PROSITE" id="PS51272">
    <property type="entry name" value="SLH"/>
    <property type="match status" value="3"/>
</dbReference>
<evidence type="ECO:0000313" key="5">
    <source>
        <dbReference type="Proteomes" id="UP001596113"/>
    </source>
</evidence>
<feature type="domain" description="SLH" evidence="3">
    <location>
        <begin position="1759"/>
        <end position="1818"/>
    </location>
</feature>
<dbReference type="SMART" id="SM00710">
    <property type="entry name" value="PbH1"/>
    <property type="match status" value="6"/>
</dbReference>
<sequence length="1949" mass="208686">MTAFKSKRFILFMVLTTLLTIPIFPGKPAYAAGRIYYVSFSMGDDSNSGTSPSTPWKTFEKANTVVFQPGDQILLKSGDRWTGTTFYPQGNGTAANPILISSYGTGNRPVLSGSEATNVYGIKIVDYSGYKIKNLEFGPIPAGISVWYNNTYDHDFIWVENCYFHDSEITTPAYYDAAAGKMRMPYPDLYGGTGFTIGGVDSVGGKRVISNVTLIDNTFYRTDTGVFTAFTSNGSDLDHQYTDRLSNNQMGNFNVINSTFTQNYGGRSLRFSHTTGGGADHVTIDQTGYLKGDGNGVAGIEAIESSDLLLANVEVKNTLLFGDSINGSGVDISKGNQNITLSGCNLHDNVGAAFDIYQNNANIAVDHCTLQNNNVSKYAGNQSYWVGTGNTGGIISNSSIYLQNDSQLFDSAVIPPMTFASSNQVWNSSGTSVFGTGVSPEPASSRLKVGVSKIDITPTANTRTDWGVEAVVPDDILDHIYARFMVLEDSVTLKRLVFVVPDMVLYDELARDPMRVFPTGTLQRFADAAGVPTSQVFFIPTHNHQGPETITDETVLQRFIAGIDSAIANLTPANMGYIVDRNNLGVNRRPAYGVSPNLAYDNRFVGLKFTRVSDGMPIAAAINYPVHNTGLGNETPAKWNKITTELTGIGINYIESQYSSLNSDFIALFLNGFYGDAGPDIYGSKNADYNTIVARGLQFGKEIIPFLNNVVTEPLTEPIDAYQATQTVDAVPGNEFATYDLTFSGAKIGSEIGFVGVDSEPFVEIGADIRAKSPFPITLLSANVSGDSGYVPTYDAYHDGIAGFETILPKGPFHEDIEQVVTSNSLNVLNTLYGGGGDGLVRYAATGTAKDSNGYMPASNAFDGNTRTKWGGASGTPTWLQADLGSSKSISRVTLNFGNFDKREAGKDYEIQVSDDVNFSTFTTVARERNNSTCQIAYRFDAVNARYVRFYSTAGYGSDSRVGPAVYEMEVWGSGPSGTSAAVPPPDPVFPADAWMTDDFGSGLGKWVNTTNAAINGERIDLSNNAFMRSSIGSDWTDYAYESDVTITGNGYMGLSFRATDDNNFYMWQFSYGALAFMKRVGGNWQMVKPYIALPISLVTDIPHHYKIEAKGSVIKTYIDDILVDTTTDNTFSAGTVGFWTGVGDKAAYDNVVVSPIRIPVSPPPSFPPGALLTDDFNDGLSKWENTSHATTDNGLLALTDNETMRSAAGSDWTNYSYELDASITNGYMGLSFRAKDDDNYYMWQFSNGTLGFLKKVAGNWQSIKPFIFLPSVAVMTQGAMSHIKIEADGSKITTYVNGVLVDRLEDDTFSSGKVGFRLYSIDAALFDNVVVQALTALTPEIDATGVEMDQSSLNLKLGGSTSQLTATVMPLNATNRNVTWSSSDSSVATVTGGVVTPVGAGTATITATAASGDFSATCLIKVITVPDAPTAVSATAGNGKASIRFAFPTNDGGSPIIGYEVVSSPGDIKATGTDSPITIAGLTNGTTYTFTVKAINDAGSSGASLASNEATPFASVPDGGDGEPMSDSQTQTADLIVQVNGKTESVGTAAKKIVNGQTVTTVTVDRQKLERKLEEENVNAVVAIRVPGSSDVVIGELNGLLVKKMEQRQAAIVIQTDRAMYRLPAEQIDIQTLLTQFGQGADLQDINIRIEIATPAAGTAKLVEDAAAKGTFTLVAPPLEFTVQAIFGQTATLVPKFNAYVERAIAIPEGVDPNQITTGVVANPNGTFRHVPTKVVNIDGTLYAQISSRTNSTYAVVRHPLEFSDVASHWAKAAVNELGSRMIVTGTGNGLFNPDRQITRAEFVEILVRGLGLKPEGGASRFKDVSGSDGYNEAIQTAYAYGLISGYGDGTFRPQDLVTREQSMAIIAKAMEMTELRAKLPRKEAADLLRPYADAASASGWALGGIADSLQAGIVTGRASTMLAPKAHITRAEVAVLVQRLLRKSELI</sequence>
<dbReference type="InterPro" id="IPR036116">
    <property type="entry name" value="FN3_sf"/>
</dbReference>
<feature type="domain" description="Fibronectin type-III" evidence="2">
    <location>
        <begin position="1426"/>
        <end position="1519"/>
    </location>
</feature>
<dbReference type="InterPro" id="IPR011050">
    <property type="entry name" value="Pectin_lyase_fold/virulence"/>
</dbReference>
<keyword evidence="5" id="KW-1185">Reference proteome</keyword>
<dbReference type="EMBL" id="JBHSMI010000015">
    <property type="protein sequence ID" value="MFC5402729.1"/>
    <property type="molecule type" value="Genomic_DNA"/>
</dbReference>
<dbReference type="Pfam" id="PF00041">
    <property type="entry name" value="fn3"/>
    <property type="match status" value="1"/>
</dbReference>
<proteinExistence type="predicted"/>
<organism evidence="4 5">
    <name type="scientific">Cohnella soli</name>
    <dbReference type="NCBI Taxonomy" id="425005"/>
    <lineage>
        <taxon>Bacteria</taxon>
        <taxon>Bacillati</taxon>
        <taxon>Bacillota</taxon>
        <taxon>Bacilli</taxon>
        <taxon>Bacillales</taxon>
        <taxon>Paenibacillaceae</taxon>
        <taxon>Cohnella</taxon>
    </lineage>
</organism>
<dbReference type="Proteomes" id="UP001596113">
    <property type="component" value="Unassembled WGS sequence"/>
</dbReference>
<dbReference type="SUPFAM" id="SSF51126">
    <property type="entry name" value="Pectin lyase-like"/>
    <property type="match status" value="2"/>
</dbReference>
<name>A0ABW0HNA9_9BACL</name>
<dbReference type="InterPro" id="IPR008979">
    <property type="entry name" value="Galactose-bd-like_sf"/>
</dbReference>
<evidence type="ECO:0000259" key="3">
    <source>
        <dbReference type="PROSITE" id="PS51272"/>
    </source>
</evidence>
<dbReference type="InterPro" id="IPR008964">
    <property type="entry name" value="Invasin/intimin_cell_adhesion"/>
</dbReference>
<dbReference type="InterPro" id="IPR013783">
    <property type="entry name" value="Ig-like_fold"/>
</dbReference>
<dbReference type="Gene3D" id="2.60.40.1080">
    <property type="match status" value="1"/>
</dbReference>
<dbReference type="InterPro" id="IPR000421">
    <property type="entry name" value="FA58C"/>
</dbReference>
<dbReference type="SMART" id="SM00060">
    <property type="entry name" value="FN3"/>
    <property type="match status" value="1"/>
</dbReference>
<dbReference type="PROSITE" id="PS50022">
    <property type="entry name" value="FA58C_3"/>
    <property type="match status" value="1"/>
</dbReference>
<gene>
    <name evidence="4" type="ORF">ACFPOF_08245</name>
</gene>
<feature type="domain" description="SLH" evidence="3">
    <location>
        <begin position="1819"/>
        <end position="1882"/>
    </location>
</feature>
<dbReference type="InterPro" id="IPR012334">
    <property type="entry name" value="Pectin_lyas_fold"/>
</dbReference>
<dbReference type="InterPro" id="IPR051465">
    <property type="entry name" value="Cell_Envelope_Struct_Comp"/>
</dbReference>
<dbReference type="RefSeq" id="WP_378131456.1">
    <property type="nucleotide sequence ID" value="NZ_JBHSMI010000015.1"/>
</dbReference>
<dbReference type="InterPro" id="IPR003961">
    <property type="entry name" value="FN3_dom"/>
</dbReference>
<dbReference type="SUPFAM" id="SSF49785">
    <property type="entry name" value="Galactose-binding domain-like"/>
    <property type="match status" value="1"/>
</dbReference>
<evidence type="ECO:0000313" key="4">
    <source>
        <dbReference type="EMBL" id="MFC5402729.1"/>
    </source>
</evidence>
<dbReference type="Pfam" id="PF00754">
    <property type="entry name" value="F5_F8_type_C"/>
    <property type="match status" value="1"/>
</dbReference>
<feature type="domain" description="SLH" evidence="3">
    <location>
        <begin position="1890"/>
        <end position="1949"/>
    </location>
</feature>
<dbReference type="SMART" id="SM00635">
    <property type="entry name" value="BID_2"/>
    <property type="match status" value="1"/>
</dbReference>
<dbReference type="Pfam" id="PF02368">
    <property type="entry name" value="Big_2"/>
    <property type="match status" value="1"/>
</dbReference>
<dbReference type="PROSITE" id="PS50853">
    <property type="entry name" value="FN3"/>
    <property type="match status" value="1"/>
</dbReference>
<dbReference type="InterPro" id="IPR001119">
    <property type="entry name" value="SLH_dom"/>
</dbReference>
<dbReference type="PANTHER" id="PTHR43308">
    <property type="entry name" value="OUTER MEMBRANE PROTEIN ALPHA-RELATED"/>
    <property type="match status" value="1"/>
</dbReference>
<dbReference type="Gene3D" id="2.60.120.260">
    <property type="entry name" value="Galactose-binding domain-like"/>
    <property type="match status" value="1"/>
</dbReference>
<dbReference type="Gene3D" id="2.60.40.10">
    <property type="entry name" value="Immunoglobulins"/>
    <property type="match status" value="1"/>
</dbReference>
<dbReference type="Gene3D" id="2.60.120.560">
    <property type="entry name" value="Exo-inulinase, domain 1"/>
    <property type="match status" value="2"/>
</dbReference>
<comment type="caution">
    <text evidence="4">The sequence shown here is derived from an EMBL/GenBank/DDBJ whole genome shotgun (WGS) entry which is preliminary data.</text>
</comment>
<dbReference type="Pfam" id="PF00395">
    <property type="entry name" value="SLH"/>
    <property type="match status" value="3"/>
</dbReference>
<dbReference type="InterPro" id="IPR006626">
    <property type="entry name" value="PbH1"/>
</dbReference>
<dbReference type="SUPFAM" id="SSF49265">
    <property type="entry name" value="Fibronectin type III"/>
    <property type="match status" value="1"/>
</dbReference>
<dbReference type="PANTHER" id="PTHR43308:SF5">
    <property type="entry name" value="S-LAYER PROTEIN _ PEPTIDOGLYCAN ENDO-BETA-N-ACETYLGLUCOSAMINIDASE"/>
    <property type="match status" value="1"/>
</dbReference>
<dbReference type="Gene3D" id="2.160.20.10">
    <property type="entry name" value="Single-stranded right-handed beta-helix, Pectin lyase-like"/>
    <property type="match status" value="1"/>
</dbReference>